<gene>
    <name evidence="1" type="ORF">F4554_000593</name>
</gene>
<protein>
    <submittedName>
        <fullName evidence="1">Streptomycin 6-kinase</fullName>
        <ecNumber evidence="1">2.7.1.72</ecNumber>
    </submittedName>
</protein>
<proteinExistence type="predicted"/>
<dbReference type="Pfam" id="PF04655">
    <property type="entry name" value="APH_6_hur"/>
    <property type="match status" value="1"/>
</dbReference>
<evidence type="ECO:0000313" key="2">
    <source>
        <dbReference type="Proteomes" id="UP000579605"/>
    </source>
</evidence>
<dbReference type="RefSeq" id="WP_179785935.1">
    <property type="nucleotide sequence ID" value="NZ_BAAARR010000015.1"/>
</dbReference>
<name>A0A852Z6X2_9ACTN</name>
<dbReference type="EC" id="2.7.1.72" evidence="1"/>
<dbReference type="AlphaFoldDB" id="A0A852Z6X2"/>
<sequence>MTDRTIELQDVVRRKAAHLGRRGEEWLAGLPALVDDLADRWSITVGPPLSGGTASYVARARTADGQDAVLKIAIPEYDMSGQVRTLADADGNGYVRLLAHDVDRHAMLMEALDQPLGDVDVSPEDKIATLCATLRQAWQVPRPIEVTMDPAQEKARGLAELVGTLWERLGHPCSERVVKRALTYAERRAGAFDLDRCVVAHGDPHPANTLRVLTPRPGAESGFVFVDPDGFLADPTYDLGVVLRDWCPQLLAGDAPALARRYCALLAGHTGLDETAIWEWGFLERVSTGLYALSFGADEMARPYLETAELLV</sequence>
<reference evidence="1 2" key="1">
    <citation type="submission" date="2020-07" db="EMBL/GenBank/DDBJ databases">
        <title>Sequencing the genomes of 1000 actinobacteria strains.</title>
        <authorList>
            <person name="Klenk H.-P."/>
        </authorList>
    </citation>
    <scope>NUCLEOTIDE SEQUENCE [LARGE SCALE GENOMIC DNA]</scope>
    <source>
        <strain evidence="1 2">DSM 18448</strain>
    </source>
</reference>
<evidence type="ECO:0000313" key="1">
    <source>
        <dbReference type="EMBL" id="NYH87955.1"/>
    </source>
</evidence>
<dbReference type="SUPFAM" id="SSF56112">
    <property type="entry name" value="Protein kinase-like (PK-like)"/>
    <property type="match status" value="1"/>
</dbReference>
<dbReference type="InterPro" id="IPR011009">
    <property type="entry name" value="Kinase-like_dom_sf"/>
</dbReference>
<organism evidence="1 2">
    <name type="scientific">Actinopolymorpha rutila</name>
    <dbReference type="NCBI Taxonomy" id="446787"/>
    <lineage>
        <taxon>Bacteria</taxon>
        <taxon>Bacillati</taxon>
        <taxon>Actinomycetota</taxon>
        <taxon>Actinomycetes</taxon>
        <taxon>Propionibacteriales</taxon>
        <taxon>Actinopolymorphaceae</taxon>
        <taxon>Actinopolymorpha</taxon>
    </lineage>
</organism>
<accession>A0A852Z6X2</accession>
<keyword evidence="2" id="KW-1185">Reference proteome</keyword>
<dbReference type="GO" id="GO:0019748">
    <property type="term" value="P:secondary metabolic process"/>
    <property type="evidence" value="ECO:0007669"/>
    <property type="project" value="InterPro"/>
</dbReference>
<comment type="caution">
    <text evidence="1">The sequence shown here is derived from an EMBL/GenBank/DDBJ whole genome shotgun (WGS) entry which is preliminary data.</text>
</comment>
<dbReference type="EMBL" id="JACBZH010000001">
    <property type="protein sequence ID" value="NYH87955.1"/>
    <property type="molecule type" value="Genomic_DNA"/>
</dbReference>
<keyword evidence="1" id="KW-0808">Transferase</keyword>
<dbReference type="GO" id="GO:0050300">
    <property type="term" value="F:aminoglycoside 6-kinase activity"/>
    <property type="evidence" value="ECO:0007669"/>
    <property type="project" value="UniProtKB-EC"/>
</dbReference>
<dbReference type="Proteomes" id="UP000579605">
    <property type="component" value="Unassembled WGS sequence"/>
</dbReference>
<dbReference type="InterPro" id="IPR006748">
    <property type="entry name" value="NH2Glyco/OHUrea_AB-resist_kin"/>
</dbReference>
<keyword evidence="1" id="KW-0418">Kinase</keyword>